<evidence type="ECO:0000313" key="5">
    <source>
        <dbReference type="EMBL" id="MDM8275120.1"/>
    </source>
</evidence>
<name>A0ABT7V9E1_9ACTN</name>
<feature type="domain" description="HTH cro/C1-type" evidence="4">
    <location>
        <begin position="9"/>
        <end position="63"/>
    </location>
</feature>
<dbReference type="PROSITE" id="PS50943">
    <property type="entry name" value="HTH_CROC1"/>
    <property type="match status" value="1"/>
</dbReference>
<dbReference type="RefSeq" id="WP_289545176.1">
    <property type="nucleotide sequence ID" value="NZ_JAUDDZ010000007.1"/>
</dbReference>
<protein>
    <submittedName>
        <fullName evidence="5">Helix-turn-helix transcriptional regulator</fullName>
    </submittedName>
</protein>
<gene>
    <name evidence="5" type="ORF">QUW28_06360</name>
</gene>
<dbReference type="Pfam" id="PF01381">
    <property type="entry name" value="HTH_3"/>
    <property type="match status" value="1"/>
</dbReference>
<keyword evidence="3" id="KW-0472">Membrane</keyword>
<evidence type="ECO:0000256" key="1">
    <source>
        <dbReference type="ARBA" id="ARBA00023125"/>
    </source>
</evidence>
<dbReference type="SUPFAM" id="SSF47413">
    <property type="entry name" value="lambda repressor-like DNA-binding domains"/>
    <property type="match status" value="1"/>
</dbReference>
<comment type="caution">
    <text evidence="5">The sequence shown here is derived from an EMBL/GenBank/DDBJ whole genome shotgun (WGS) entry which is preliminary data.</text>
</comment>
<keyword evidence="3" id="KW-1133">Transmembrane helix</keyword>
<dbReference type="PANTHER" id="PTHR46558">
    <property type="entry name" value="TRACRIPTIONAL REGULATORY PROTEIN-RELATED-RELATED"/>
    <property type="match status" value="1"/>
</dbReference>
<evidence type="ECO:0000256" key="2">
    <source>
        <dbReference type="SAM" id="MobiDB-lite"/>
    </source>
</evidence>
<accession>A0ABT7V9E1</accession>
<feature type="region of interest" description="Disordered" evidence="2">
    <location>
        <begin position="196"/>
        <end position="247"/>
    </location>
</feature>
<organism evidence="5 6">
    <name type="scientific">Enorma phocaeensis</name>
    <dbReference type="NCBI Taxonomy" id="1871019"/>
    <lineage>
        <taxon>Bacteria</taxon>
        <taxon>Bacillati</taxon>
        <taxon>Actinomycetota</taxon>
        <taxon>Coriobacteriia</taxon>
        <taxon>Coriobacteriales</taxon>
        <taxon>Coriobacteriaceae</taxon>
        <taxon>Enorma</taxon>
    </lineage>
</organism>
<dbReference type="InterPro" id="IPR010982">
    <property type="entry name" value="Lambda_DNA-bd_dom_sf"/>
</dbReference>
<dbReference type="Gene3D" id="1.10.260.40">
    <property type="entry name" value="lambda repressor-like DNA-binding domains"/>
    <property type="match status" value="1"/>
</dbReference>
<reference evidence="5 6" key="2">
    <citation type="submission" date="2023-06" db="EMBL/GenBank/DDBJ databases">
        <authorList>
            <person name="Zeman M."/>
            <person name="Kubasova T."/>
            <person name="Jahodarova E."/>
            <person name="Nykrynova M."/>
            <person name="Rychlik I."/>
        </authorList>
    </citation>
    <scope>NUCLEOTIDE SEQUENCE [LARGE SCALE GENOMIC DNA]</scope>
    <source>
        <strain evidence="5 6">154_Feed</strain>
    </source>
</reference>
<keyword evidence="1" id="KW-0238">DNA-binding</keyword>
<dbReference type="Proteomes" id="UP001529421">
    <property type="component" value="Unassembled WGS sequence"/>
</dbReference>
<dbReference type="SMART" id="SM00530">
    <property type="entry name" value="HTH_XRE"/>
    <property type="match status" value="1"/>
</dbReference>
<dbReference type="CDD" id="cd00093">
    <property type="entry name" value="HTH_XRE"/>
    <property type="match status" value="1"/>
</dbReference>
<dbReference type="EMBL" id="JAUDDZ010000007">
    <property type="protein sequence ID" value="MDM8275120.1"/>
    <property type="molecule type" value="Genomic_DNA"/>
</dbReference>
<evidence type="ECO:0000259" key="4">
    <source>
        <dbReference type="PROSITE" id="PS50943"/>
    </source>
</evidence>
<keyword evidence="6" id="KW-1185">Reference proteome</keyword>
<feature type="compositionally biased region" description="Basic and acidic residues" evidence="2">
    <location>
        <begin position="236"/>
        <end position="247"/>
    </location>
</feature>
<feature type="transmembrane region" description="Helical" evidence="3">
    <location>
        <begin position="146"/>
        <end position="175"/>
    </location>
</feature>
<reference evidence="6" key="1">
    <citation type="submission" date="2023-06" db="EMBL/GenBank/DDBJ databases">
        <title>Identification and characterization of horizontal gene transfer across gut microbiota members of farm animals based on homology search.</title>
        <authorList>
            <person name="Zeman M."/>
            <person name="Kubasova T."/>
            <person name="Jahodarova E."/>
            <person name="Nykrynova M."/>
            <person name="Rychlik I."/>
        </authorList>
    </citation>
    <scope>NUCLEOTIDE SEQUENCE [LARGE SCALE GENOMIC DNA]</scope>
    <source>
        <strain evidence="6">154_Feed</strain>
    </source>
</reference>
<sequence>MNVQIAQRLAELRRAKGYSQEALANRLGLSRQAVSKWERAESSPDTENLIALARLYGVSLDELLSVDKDIEEDIAFERADRVATTALDAAGQAADREAAAQAVAAATQASQAAARAAEAASQATSQVTRASVDAERLRVKGPWRSFPYGILMIPLWFVLTLAGAAPFSFLVFFSIPVYHWLANIMDGAMAREATPCPAVDGEPASSQGVSGRGPSRAAASEEPAAVDAAAVGRGGRPVDPRGVEGRR</sequence>
<evidence type="ECO:0000256" key="3">
    <source>
        <dbReference type="SAM" id="Phobius"/>
    </source>
</evidence>
<feature type="compositionally biased region" description="Low complexity" evidence="2">
    <location>
        <begin position="214"/>
        <end position="231"/>
    </location>
</feature>
<evidence type="ECO:0000313" key="6">
    <source>
        <dbReference type="Proteomes" id="UP001529421"/>
    </source>
</evidence>
<keyword evidence="3" id="KW-0812">Transmembrane</keyword>
<dbReference type="InterPro" id="IPR001387">
    <property type="entry name" value="Cro/C1-type_HTH"/>
</dbReference>
<proteinExistence type="predicted"/>
<dbReference type="PANTHER" id="PTHR46558:SF4">
    <property type="entry name" value="DNA-BIDING PHAGE PROTEIN"/>
    <property type="match status" value="1"/>
</dbReference>